<dbReference type="NCBIfam" id="TIGR01444">
    <property type="entry name" value="fkbM_fam"/>
    <property type="match status" value="1"/>
</dbReference>
<name>A0A4V3CWQ9_9HYPH</name>
<accession>A0A4V3CWQ9</accession>
<keyword evidence="2" id="KW-0489">Methyltransferase</keyword>
<dbReference type="Gene3D" id="3.40.50.150">
    <property type="entry name" value="Vaccinia Virus protein VP39"/>
    <property type="match status" value="1"/>
</dbReference>
<keyword evidence="2" id="KW-0808">Transferase</keyword>
<dbReference type="Pfam" id="PF05050">
    <property type="entry name" value="Methyltransf_21"/>
    <property type="match status" value="1"/>
</dbReference>
<dbReference type="InterPro" id="IPR029063">
    <property type="entry name" value="SAM-dependent_MTases_sf"/>
</dbReference>
<dbReference type="EMBL" id="SNXY01000006">
    <property type="protein sequence ID" value="TDP87318.1"/>
    <property type="molecule type" value="Genomic_DNA"/>
</dbReference>
<dbReference type="InterPro" id="IPR052514">
    <property type="entry name" value="SAM-dependent_MTase"/>
</dbReference>
<dbReference type="AlphaFoldDB" id="A0A4V3CWQ9"/>
<organism evidence="2 3">
    <name type="scientific">Oharaeibacter diazotrophicus</name>
    <dbReference type="NCBI Taxonomy" id="1920512"/>
    <lineage>
        <taxon>Bacteria</taxon>
        <taxon>Pseudomonadati</taxon>
        <taxon>Pseudomonadota</taxon>
        <taxon>Alphaproteobacteria</taxon>
        <taxon>Hyphomicrobiales</taxon>
        <taxon>Pleomorphomonadaceae</taxon>
        <taxon>Oharaeibacter</taxon>
    </lineage>
</organism>
<dbReference type="OrthoDB" id="8052759at2"/>
<evidence type="ECO:0000259" key="1">
    <source>
        <dbReference type="Pfam" id="PF05050"/>
    </source>
</evidence>
<proteinExistence type="predicted"/>
<protein>
    <submittedName>
        <fullName evidence="2">FkbM family methyltransferase</fullName>
    </submittedName>
</protein>
<gene>
    <name evidence="2" type="ORF">EDD54_1211</name>
</gene>
<evidence type="ECO:0000313" key="2">
    <source>
        <dbReference type="EMBL" id="TDP87318.1"/>
    </source>
</evidence>
<reference evidence="2 3" key="1">
    <citation type="submission" date="2019-03" db="EMBL/GenBank/DDBJ databases">
        <title>Genomic Encyclopedia of Type Strains, Phase IV (KMG-IV): sequencing the most valuable type-strain genomes for metagenomic binning, comparative biology and taxonomic classification.</title>
        <authorList>
            <person name="Goeker M."/>
        </authorList>
    </citation>
    <scope>NUCLEOTIDE SEQUENCE [LARGE SCALE GENOMIC DNA]</scope>
    <source>
        <strain evidence="2 3">DSM 102969</strain>
    </source>
</reference>
<dbReference type="Proteomes" id="UP000294547">
    <property type="component" value="Unassembled WGS sequence"/>
</dbReference>
<keyword evidence="3" id="KW-1185">Reference proteome</keyword>
<dbReference type="GO" id="GO:0032259">
    <property type="term" value="P:methylation"/>
    <property type="evidence" value="ECO:0007669"/>
    <property type="project" value="UniProtKB-KW"/>
</dbReference>
<dbReference type="PANTHER" id="PTHR34203:SF15">
    <property type="entry name" value="SLL1173 PROTEIN"/>
    <property type="match status" value="1"/>
</dbReference>
<evidence type="ECO:0000313" key="3">
    <source>
        <dbReference type="Proteomes" id="UP000294547"/>
    </source>
</evidence>
<dbReference type="GO" id="GO:0008168">
    <property type="term" value="F:methyltransferase activity"/>
    <property type="evidence" value="ECO:0007669"/>
    <property type="project" value="UniProtKB-KW"/>
</dbReference>
<dbReference type="InterPro" id="IPR006342">
    <property type="entry name" value="FkbM_mtfrase"/>
</dbReference>
<comment type="caution">
    <text evidence="2">The sequence shown here is derived from an EMBL/GenBank/DDBJ whole genome shotgun (WGS) entry which is preliminary data.</text>
</comment>
<feature type="domain" description="Methyltransferase FkbM" evidence="1">
    <location>
        <begin position="113"/>
        <end position="251"/>
    </location>
</feature>
<dbReference type="SUPFAM" id="SSF53335">
    <property type="entry name" value="S-adenosyl-L-methionine-dependent methyltransferases"/>
    <property type="match status" value="1"/>
</dbReference>
<dbReference type="PANTHER" id="PTHR34203">
    <property type="entry name" value="METHYLTRANSFERASE, FKBM FAMILY PROTEIN"/>
    <property type="match status" value="1"/>
</dbReference>
<sequence>MTTAAADTIRYDRRTGRLAGATAVERAGIALLGAITRVVPFPRVPGLTPLTRLIARLFPSRRDVVVTLGDGDLFSFPYGDPYWSVLLMPHMDYEEEIAAFLKLARGVDYTFLDCGANYGYWSVQVTSTAYGSHPAVAVELSTPSAERARLNAALNGGRFEVLRKAVAARSGEAVTVYGGDRHEQRSIVAEAAGGTVLEAATTVAVSDLPVPPAGAVVLKLDVEGAECAALEGAGALMDRDLIVLYEDHGNDPHHTVSRAFREVFGLRLFTWVSDTTFREIGDLAELSVIKTVRRVGYDFFATRSPFWIERLTGAGATA</sequence>
<dbReference type="RefSeq" id="WP_126535639.1">
    <property type="nucleotide sequence ID" value="NZ_BSPM01000008.1"/>
</dbReference>